<dbReference type="STRING" id="1209926.A0A1G4AZN4"/>
<evidence type="ECO:0000256" key="15">
    <source>
        <dbReference type="SAM" id="MobiDB-lite"/>
    </source>
</evidence>
<evidence type="ECO:0000256" key="16">
    <source>
        <dbReference type="SAM" id="Phobius"/>
    </source>
</evidence>
<keyword evidence="10" id="KW-0746">Sphingolipid metabolism</keyword>
<reference evidence="17 18" key="1">
    <citation type="submission" date="2016-09" db="EMBL/GenBank/DDBJ databases">
        <authorList>
            <person name="Capua I."/>
            <person name="De Benedictis P."/>
            <person name="Joannis T."/>
            <person name="Lombin L.H."/>
            <person name="Cattoli G."/>
        </authorList>
    </citation>
    <scope>NUCLEOTIDE SEQUENCE [LARGE SCALE GENOMIC DNA]</scope>
    <source>
        <strain evidence="17 18">IMI 309357</strain>
    </source>
</reference>
<evidence type="ECO:0000256" key="13">
    <source>
        <dbReference type="ARBA" id="ARBA00023136"/>
    </source>
</evidence>
<dbReference type="GO" id="GO:0006665">
    <property type="term" value="P:sphingolipid metabolic process"/>
    <property type="evidence" value="ECO:0007669"/>
    <property type="project" value="UniProtKB-KW"/>
</dbReference>
<evidence type="ECO:0000256" key="8">
    <source>
        <dbReference type="ARBA" id="ARBA00022691"/>
    </source>
</evidence>
<evidence type="ECO:0000256" key="4">
    <source>
        <dbReference type="ARBA" id="ARBA00010815"/>
    </source>
</evidence>
<protein>
    <recommendedName>
        <fullName evidence="14">sphingolipid C(9)-methyltransferase</fullName>
        <ecNumber evidence="14">2.1.1.317</ecNumber>
    </recommendedName>
</protein>
<comment type="pathway">
    <text evidence="3">Sphingolipid metabolism.</text>
</comment>
<dbReference type="AlphaFoldDB" id="A0A1G4AZN4"/>
<dbReference type="GO" id="GO:0016020">
    <property type="term" value="C:membrane"/>
    <property type="evidence" value="ECO:0007669"/>
    <property type="project" value="UniProtKB-SubCell"/>
</dbReference>
<dbReference type="OrthoDB" id="4836352at2759"/>
<proteinExistence type="inferred from homology"/>
<evidence type="ECO:0000256" key="14">
    <source>
        <dbReference type="ARBA" id="ARBA00039020"/>
    </source>
</evidence>
<dbReference type="EMBL" id="MJBS01000097">
    <property type="protein sequence ID" value="OHE94604.1"/>
    <property type="molecule type" value="Genomic_DNA"/>
</dbReference>
<organism evidence="17 18">
    <name type="scientific">Colletotrichum orchidophilum</name>
    <dbReference type="NCBI Taxonomy" id="1209926"/>
    <lineage>
        <taxon>Eukaryota</taxon>
        <taxon>Fungi</taxon>
        <taxon>Dikarya</taxon>
        <taxon>Ascomycota</taxon>
        <taxon>Pezizomycotina</taxon>
        <taxon>Sordariomycetes</taxon>
        <taxon>Hypocreomycetidae</taxon>
        <taxon>Glomerellales</taxon>
        <taxon>Glomerellaceae</taxon>
        <taxon>Colletotrichum</taxon>
    </lineage>
</organism>
<keyword evidence="7" id="KW-0808">Transferase</keyword>
<evidence type="ECO:0000256" key="6">
    <source>
        <dbReference type="ARBA" id="ARBA00022603"/>
    </source>
</evidence>
<dbReference type="PANTHER" id="PTHR45197">
    <property type="entry name" value="SYNTHASE, PUTATIVE (AFU_ORTHOLOGUE AFUA_7G04190)-RELATED"/>
    <property type="match status" value="1"/>
</dbReference>
<evidence type="ECO:0000256" key="7">
    <source>
        <dbReference type="ARBA" id="ARBA00022679"/>
    </source>
</evidence>
<evidence type="ECO:0000256" key="9">
    <source>
        <dbReference type="ARBA" id="ARBA00022692"/>
    </source>
</evidence>
<evidence type="ECO:0000313" key="17">
    <source>
        <dbReference type="EMBL" id="OHE94604.1"/>
    </source>
</evidence>
<comment type="similarity">
    <text evidence="4">Belongs to the CFA/CMAS family.</text>
</comment>
<keyword evidence="9 16" id="KW-0812">Transmembrane</keyword>
<comment type="pathway">
    <text evidence="2">Lipid metabolism; sphingolipid metabolism.</text>
</comment>
<dbReference type="Gene3D" id="3.40.50.150">
    <property type="entry name" value="Vaccinia Virus protein VP39"/>
    <property type="match status" value="2"/>
</dbReference>
<evidence type="ECO:0000256" key="2">
    <source>
        <dbReference type="ARBA" id="ARBA00004760"/>
    </source>
</evidence>
<dbReference type="GeneID" id="34563271"/>
<name>A0A1G4AZN4_9PEZI</name>
<evidence type="ECO:0000256" key="1">
    <source>
        <dbReference type="ARBA" id="ARBA00004141"/>
    </source>
</evidence>
<dbReference type="GO" id="GO:0008168">
    <property type="term" value="F:methyltransferase activity"/>
    <property type="evidence" value="ECO:0007669"/>
    <property type="project" value="UniProtKB-KW"/>
</dbReference>
<accession>A0A1G4AZN4</accession>
<sequence length="477" mass="53925">MPELFSSLALGYALVLPFLYLSFSTGGGVVMDFILSSFIAVPVAAGFWLVTSAISPRINETVLLPGLPIEAYLTFKHSVKVKYRNRRKIPMATLCQMYIDGDVEMMGDTLDVLEMRHDWASFRLTFHLIYYFLFHLIPKIVMDFYSHDDDEIHPALEKLDLGLMGCFLGPRMMYTSGIVRNIYEDKSLEGLEDNKLRVICEKIRLNRQDSILSIGYGWEALADYIHGIFPYIPFTGFTHTGEYHNIPAIKGGYKKIVCMHLALHKGPGNFMALHVGPGEYAGFFRLLHGLLDDDGVLFLEVAGARKSWQYEDLIWRLLTAKYVCPDAVPYASLGSLTDQLENAGFQVKSVENISAHHSATVRKWYNNFVCNRKALEATYGSKIFRTFEFFLAYMTIIFRQGSANSYQIVVTKNPNSVNRAKNCLKTSGGAFTRTIYADRERLASYPKEEFDTTYDPAAATRANSEAGGEGSSWDHYE</sequence>
<dbReference type="InterPro" id="IPR052290">
    <property type="entry name" value="Sphingo_C9-MT"/>
</dbReference>
<dbReference type="PANTHER" id="PTHR45197:SF1">
    <property type="entry name" value="SPHINGOLIPID C9-METHYLTRANSFERASE A-RELATED"/>
    <property type="match status" value="1"/>
</dbReference>
<dbReference type="EC" id="2.1.1.317" evidence="14"/>
<dbReference type="Pfam" id="PF02353">
    <property type="entry name" value="CMAS"/>
    <property type="match status" value="1"/>
</dbReference>
<feature type="transmembrane region" description="Helical" evidence="16">
    <location>
        <begin position="30"/>
        <end position="50"/>
    </location>
</feature>
<keyword evidence="13 16" id="KW-0472">Membrane</keyword>
<dbReference type="Proteomes" id="UP000176998">
    <property type="component" value="Unassembled WGS sequence"/>
</dbReference>
<gene>
    <name evidence="17" type="ORF">CORC01_10132</name>
</gene>
<comment type="caution">
    <text evidence="17">The sequence shown here is derived from an EMBL/GenBank/DDBJ whole genome shotgun (WGS) entry which is preliminary data.</text>
</comment>
<keyword evidence="11 16" id="KW-1133">Transmembrane helix</keyword>
<keyword evidence="6" id="KW-0489">Methyltransferase</keyword>
<evidence type="ECO:0000256" key="3">
    <source>
        <dbReference type="ARBA" id="ARBA00004991"/>
    </source>
</evidence>
<evidence type="ECO:0000256" key="11">
    <source>
        <dbReference type="ARBA" id="ARBA00022989"/>
    </source>
</evidence>
<dbReference type="InterPro" id="IPR029063">
    <property type="entry name" value="SAM-dependent_MTases_sf"/>
</dbReference>
<dbReference type="GO" id="GO:0032259">
    <property type="term" value="P:methylation"/>
    <property type="evidence" value="ECO:0007669"/>
    <property type="project" value="UniProtKB-KW"/>
</dbReference>
<feature type="region of interest" description="Disordered" evidence="15">
    <location>
        <begin position="454"/>
        <end position="477"/>
    </location>
</feature>
<dbReference type="RefSeq" id="XP_022471766.1">
    <property type="nucleotide sequence ID" value="XM_022621761.1"/>
</dbReference>
<dbReference type="SUPFAM" id="SSF53335">
    <property type="entry name" value="S-adenosyl-L-methionine-dependent methyltransferases"/>
    <property type="match status" value="1"/>
</dbReference>
<comment type="subcellular location">
    <subcellularLocation>
        <location evidence="1">Membrane</location>
        <topology evidence="1">Multi-pass membrane protein</topology>
    </subcellularLocation>
</comment>
<keyword evidence="5" id="KW-0444">Lipid biosynthesis</keyword>
<keyword evidence="18" id="KW-1185">Reference proteome</keyword>
<evidence type="ECO:0000256" key="10">
    <source>
        <dbReference type="ARBA" id="ARBA00022919"/>
    </source>
</evidence>
<evidence type="ECO:0000256" key="5">
    <source>
        <dbReference type="ARBA" id="ARBA00022516"/>
    </source>
</evidence>
<evidence type="ECO:0000313" key="18">
    <source>
        <dbReference type="Proteomes" id="UP000176998"/>
    </source>
</evidence>
<evidence type="ECO:0000256" key="12">
    <source>
        <dbReference type="ARBA" id="ARBA00023098"/>
    </source>
</evidence>
<feature type="transmembrane region" description="Helical" evidence="16">
    <location>
        <begin position="6"/>
        <end position="23"/>
    </location>
</feature>
<keyword evidence="8" id="KW-0949">S-adenosyl-L-methionine</keyword>
<keyword evidence="12" id="KW-0443">Lipid metabolism</keyword>